<comment type="cofactor">
    <cofactor evidence="1">
        <name>Mg(2+)</name>
        <dbReference type="ChEBI" id="CHEBI:18420"/>
    </cofactor>
</comment>
<organism evidence="9 10">
    <name type="scientific">Parabacteroides merdae</name>
    <dbReference type="NCBI Taxonomy" id="46503"/>
    <lineage>
        <taxon>Bacteria</taxon>
        <taxon>Pseudomonadati</taxon>
        <taxon>Bacteroidota</taxon>
        <taxon>Bacteroidia</taxon>
        <taxon>Bacteroidales</taxon>
        <taxon>Tannerellaceae</taxon>
        <taxon>Parabacteroides</taxon>
    </lineage>
</organism>
<evidence type="ECO:0000256" key="5">
    <source>
        <dbReference type="ARBA" id="ARBA00022741"/>
    </source>
</evidence>
<dbReference type="PANTHER" id="PTHR33571:SF14">
    <property type="entry name" value="PROTEIN ADENYLYLTRANSFERASE MJ0435-RELATED"/>
    <property type="match status" value="1"/>
</dbReference>
<evidence type="ECO:0000256" key="7">
    <source>
        <dbReference type="ARBA" id="ARBA00022842"/>
    </source>
</evidence>
<dbReference type="Proteomes" id="UP000437446">
    <property type="component" value="Unassembled WGS sequence"/>
</dbReference>
<keyword evidence="3" id="KW-0548">Nucleotidyltransferase</keyword>
<keyword evidence="2 9" id="KW-0808">Transferase</keyword>
<evidence type="ECO:0000259" key="8">
    <source>
        <dbReference type="Pfam" id="PF18765"/>
    </source>
</evidence>
<dbReference type="Pfam" id="PF18765">
    <property type="entry name" value="Polbeta"/>
    <property type="match status" value="1"/>
</dbReference>
<protein>
    <submittedName>
        <fullName evidence="9">Nucleotidyltransferase</fullName>
    </submittedName>
</protein>
<keyword evidence="6" id="KW-0067">ATP-binding</keyword>
<dbReference type="InterPro" id="IPR052038">
    <property type="entry name" value="Type-VII_TA_antitoxin"/>
</dbReference>
<proteinExistence type="predicted"/>
<dbReference type="InterPro" id="IPR041633">
    <property type="entry name" value="Polbeta"/>
</dbReference>
<feature type="domain" description="Polymerase beta nucleotidyltransferase" evidence="8">
    <location>
        <begin position="44"/>
        <end position="118"/>
    </location>
</feature>
<dbReference type="GO" id="GO:0016779">
    <property type="term" value="F:nucleotidyltransferase activity"/>
    <property type="evidence" value="ECO:0007669"/>
    <property type="project" value="UniProtKB-KW"/>
</dbReference>
<comment type="caution">
    <text evidence="9">The sequence shown here is derived from an EMBL/GenBank/DDBJ whole genome shotgun (WGS) entry which is preliminary data.</text>
</comment>
<reference evidence="9 10" key="1">
    <citation type="journal article" date="2019" name="Nat. Med.">
        <title>A library of human gut bacterial isolates paired with longitudinal multiomics data enables mechanistic microbiome research.</title>
        <authorList>
            <person name="Poyet M."/>
            <person name="Groussin M."/>
            <person name="Gibbons S.M."/>
            <person name="Avila-Pacheco J."/>
            <person name="Jiang X."/>
            <person name="Kearney S.M."/>
            <person name="Perrotta A.R."/>
            <person name="Berdy B."/>
            <person name="Zhao S."/>
            <person name="Lieberman T.D."/>
            <person name="Swanson P.K."/>
            <person name="Smith M."/>
            <person name="Roesemann S."/>
            <person name="Alexander J.E."/>
            <person name="Rich S.A."/>
            <person name="Livny J."/>
            <person name="Vlamakis H."/>
            <person name="Clish C."/>
            <person name="Bullock K."/>
            <person name="Deik A."/>
            <person name="Scott J."/>
            <person name="Pierce K.A."/>
            <person name="Xavier R.J."/>
            <person name="Alm E.J."/>
        </authorList>
    </citation>
    <scope>NUCLEOTIDE SEQUENCE [LARGE SCALE GENOMIC DNA]</scope>
    <source>
        <strain evidence="9 10">BIOML-A25</strain>
    </source>
</reference>
<name>A0A7K1H8R5_9BACT</name>
<dbReference type="GO" id="GO:0005524">
    <property type="term" value="F:ATP binding"/>
    <property type="evidence" value="ECO:0007669"/>
    <property type="project" value="UniProtKB-KW"/>
</dbReference>
<dbReference type="Gene3D" id="3.30.460.10">
    <property type="entry name" value="Beta Polymerase, domain 2"/>
    <property type="match status" value="1"/>
</dbReference>
<evidence type="ECO:0000313" key="10">
    <source>
        <dbReference type="Proteomes" id="UP000437446"/>
    </source>
</evidence>
<dbReference type="GO" id="GO:0046872">
    <property type="term" value="F:metal ion binding"/>
    <property type="evidence" value="ECO:0007669"/>
    <property type="project" value="UniProtKB-KW"/>
</dbReference>
<keyword evidence="5" id="KW-0547">Nucleotide-binding</keyword>
<dbReference type="PANTHER" id="PTHR33571">
    <property type="entry name" value="SSL8005 PROTEIN"/>
    <property type="match status" value="1"/>
</dbReference>
<keyword evidence="7" id="KW-0460">Magnesium</keyword>
<evidence type="ECO:0000256" key="6">
    <source>
        <dbReference type="ARBA" id="ARBA00022840"/>
    </source>
</evidence>
<dbReference type="CDD" id="cd05403">
    <property type="entry name" value="NT_KNTase_like"/>
    <property type="match status" value="1"/>
</dbReference>
<dbReference type="SUPFAM" id="SSF81301">
    <property type="entry name" value="Nucleotidyltransferase"/>
    <property type="match status" value="1"/>
</dbReference>
<gene>
    <name evidence="9" type="ORF">GMD66_00470</name>
</gene>
<evidence type="ECO:0000313" key="9">
    <source>
        <dbReference type="EMBL" id="MTU27713.1"/>
    </source>
</evidence>
<keyword evidence="4" id="KW-0479">Metal-binding</keyword>
<dbReference type="InterPro" id="IPR043519">
    <property type="entry name" value="NT_sf"/>
</dbReference>
<sequence length="121" mass="14334">MYLFSRFTAFLIYISIFVKQKDIAMKTTAEIIEILRDYKARSAEKYGIETLGLFGSVARGEQNEKSDIDVFIKLRKTSYYTLMDIKDDLEQVFRQKVDLITLHETMRALFRRKIEQDAIYL</sequence>
<evidence type="ECO:0000256" key="3">
    <source>
        <dbReference type="ARBA" id="ARBA00022695"/>
    </source>
</evidence>
<dbReference type="EMBL" id="WNCR01000001">
    <property type="protein sequence ID" value="MTU27713.1"/>
    <property type="molecule type" value="Genomic_DNA"/>
</dbReference>
<evidence type="ECO:0000256" key="1">
    <source>
        <dbReference type="ARBA" id="ARBA00001946"/>
    </source>
</evidence>
<accession>A0A7K1H8R5</accession>
<evidence type="ECO:0000256" key="2">
    <source>
        <dbReference type="ARBA" id="ARBA00022679"/>
    </source>
</evidence>
<dbReference type="AlphaFoldDB" id="A0A7K1H8R5"/>
<evidence type="ECO:0000256" key="4">
    <source>
        <dbReference type="ARBA" id="ARBA00022723"/>
    </source>
</evidence>